<reference evidence="1 2" key="1">
    <citation type="submission" date="2021-01" db="EMBL/GenBank/DDBJ databases">
        <title>C459-1 draft genome sequence.</title>
        <authorList>
            <person name="Zhang X.-F."/>
        </authorList>
    </citation>
    <scope>NUCLEOTIDE SEQUENCE [LARGE SCALE GENOMIC DNA]</scope>
    <source>
        <strain evidence="2">C459-1</strain>
    </source>
</reference>
<dbReference type="EMBL" id="JAERTY010000009">
    <property type="protein sequence ID" value="MBL1410412.1"/>
    <property type="molecule type" value="Genomic_DNA"/>
</dbReference>
<evidence type="ECO:0000313" key="1">
    <source>
        <dbReference type="EMBL" id="MBL1410412.1"/>
    </source>
</evidence>
<sequence>METLFNHLTTKKEYADKPARVFDRGRSVRLHWVRHHLEVRKKENMLHFTVKEPEGFRTYIYDRDEEYVVVLEPLRNGISYYLLSAYKLEGKDAQRNKIERKYKRRWSETL</sequence>
<organism evidence="1 2">
    <name type="scientific">Sphingobacterium faecale</name>
    <dbReference type="NCBI Taxonomy" id="2803775"/>
    <lineage>
        <taxon>Bacteria</taxon>
        <taxon>Pseudomonadati</taxon>
        <taxon>Bacteroidota</taxon>
        <taxon>Sphingobacteriia</taxon>
        <taxon>Sphingobacteriales</taxon>
        <taxon>Sphingobacteriaceae</taxon>
        <taxon>Sphingobacterium</taxon>
    </lineage>
</organism>
<proteinExistence type="predicted"/>
<name>A0ABS1R6T2_9SPHI</name>
<dbReference type="RefSeq" id="WP_202104107.1">
    <property type="nucleotide sequence ID" value="NZ_JAERTY010000009.1"/>
</dbReference>
<protein>
    <submittedName>
        <fullName evidence="1">Uncharacterized protein</fullName>
    </submittedName>
</protein>
<comment type="caution">
    <text evidence="1">The sequence shown here is derived from an EMBL/GenBank/DDBJ whole genome shotgun (WGS) entry which is preliminary data.</text>
</comment>
<evidence type="ECO:0000313" key="2">
    <source>
        <dbReference type="Proteomes" id="UP000625283"/>
    </source>
</evidence>
<gene>
    <name evidence="1" type="ORF">JKG61_16770</name>
</gene>
<dbReference type="Proteomes" id="UP000625283">
    <property type="component" value="Unassembled WGS sequence"/>
</dbReference>
<keyword evidence="2" id="KW-1185">Reference proteome</keyword>
<accession>A0ABS1R6T2</accession>